<gene>
    <name evidence="1" type="ORF">MALV_55140</name>
</gene>
<keyword evidence="2" id="KW-1185">Reference proteome</keyword>
<keyword evidence="1" id="KW-0614">Plasmid</keyword>
<protein>
    <submittedName>
        <fullName evidence="1">Uncharacterized protein</fullName>
    </submittedName>
</protein>
<evidence type="ECO:0000313" key="2">
    <source>
        <dbReference type="Proteomes" id="UP000466906"/>
    </source>
</evidence>
<accession>A0A6N4V0Z1</accession>
<reference evidence="1 2" key="1">
    <citation type="journal article" date="2019" name="Emerg. Microbes Infect.">
        <title>Comprehensive subspecies identification of 175 nontuberculous mycobacteria species based on 7547 genomic profiles.</title>
        <authorList>
            <person name="Matsumoto Y."/>
            <person name="Kinjo T."/>
            <person name="Motooka D."/>
            <person name="Nabeya D."/>
            <person name="Jung N."/>
            <person name="Uechi K."/>
            <person name="Horii T."/>
            <person name="Iida T."/>
            <person name="Fujita J."/>
            <person name="Nakamura S."/>
        </authorList>
    </citation>
    <scope>NUCLEOTIDE SEQUENCE [LARGE SCALE GENOMIC DNA]</scope>
    <source>
        <strain evidence="1 2">JCM 12272</strain>
        <plasmid evidence="1">pJCM12272</plasmid>
    </source>
</reference>
<organism evidence="1 2">
    <name type="scientific">Mycolicibacterium alvei</name>
    <dbReference type="NCBI Taxonomy" id="67081"/>
    <lineage>
        <taxon>Bacteria</taxon>
        <taxon>Bacillati</taxon>
        <taxon>Actinomycetota</taxon>
        <taxon>Actinomycetes</taxon>
        <taxon>Mycobacteriales</taxon>
        <taxon>Mycobacteriaceae</taxon>
        <taxon>Mycolicibacterium</taxon>
    </lineage>
</organism>
<dbReference type="AlphaFoldDB" id="A0A6N4V0Z1"/>
<name>A0A6N4V0Z1_9MYCO</name>
<dbReference type="EMBL" id="AP022566">
    <property type="protein sequence ID" value="BBX30389.1"/>
    <property type="molecule type" value="Genomic_DNA"/>
</dbReference>
<evidence type="ECO:0000313" key="1">
    <source>
        <dbReference type="EMBL" id="BBX30389.1"/>
    </source>
</evidence>
<dbReference type="Proteomes" id="UP000466906">
    <property type="component" value="Plasmid pJCM12272"/>
</dbReference>
<geneLocation type="plasmid" evidence="1 2">
    <name>pJCM12272</name>
</geneLocation>
<dbReference type="KEGG" id="malv:MALV_55140"/>
<proteinExistence type="predicted"/>
<sequence length="133" mass="14480">MQAVEQQTAAAKAFLNAHPGRRAVSGELARDYLRARRAYEVGHARREHVLMHIADRMAEAKDIITEQDKITARGLELLASRLIRCDRLLGQGEIDGARQALWAAMDSVGCIASADNESDVVGVVQGASARQCL</sequence>